<dbReference type="SUPFAM" id="SSF56796">
    <property type="entry name" value="Dehydroquinate synthase-like"/>
    <property type="match status" value="1"/>
</dbReference>
<keyword evidence="1" id="KW-0560">Oxidoreductase</keyword>
<dbReference type="InterPro" id="IPR044731">
    <property type="entry name" value="BDH-like"/>
</dbReference>
<gene>
    <name evidence="4" type="ORF">M9Y10_022556</name>
</gene>
<evidence type="ECO:0000313" key="4">
    <source>
        <dbReference type="EMBL" id="KAK8894124.1"/>
    </source>
</evidence>
<dbReference type="Pfam" id="PF00465">
    <property type="entry name" value="Fe-ADH"/>
    <property type="match status" value="1"/>
</dbReference>
<dbReference type="InterPro" id="IPR056798">
    <property type="entry name" value="ADH_Fe_C"/>
</dbReference>
<dbReference type="Gene3D" id="1.20.1090.10">
    <property type="entry name" value="Dehydroquinate synthase-like - alpha domain"/>
    <property type="match status" value="1"/>
</dbReference>
<dbReference type="Gene3D" id="3.40.50.1970">
    <property type="match status" value="1"/>
</dbReference>
<dbReference type="PANTHER" id="PTHR43633">
    <property type="entry name" value="ALCOHOL DEHYDROGENASE YQHD"/>
    <property type="match status" value="1"/>
</dbReference>
<protein>
    <recommendedName>
        <fullName evidence="6">Alcohol dehydrogenase iron-type/glycerol dehydrogenase GldA domain-containing protein</fullName>
    </recommendedName>
</protein>
<evidence type="ECO:0000259" key="2">
    <source>
        <dbReference type="Pfam" id="PF00465"/>
    </source>
</evidence>
<dbReference type="Pfam" id="PF25137">
    <property type="entry name" value="ADH_Fe_C"/>
    <property type="match status" value="1"/>
</dbReference>
<keyword evidence="5" id="KW-1185">Reference proteome</keyword>
<evidence type="ECO:0000256" key="1">
    <source>
        <dbReference type="ARBA" id="ARBA00023002"/>
    </source>
</evidence>
<dbReference type="EMBL" id="JAPFFF010000003">
    <property type="protein sequence ID" value="KAK8894124.1"/>
    <property type="molecule type" value="Genomic_DNA"/>
</dbReference>
<sequence length="400" mass="45629">MNWLWSNPTKIEIDINCVKKNLKNYIKPRSKVLVTYGLDHEFELVESNICYMDVLSVLNELQCIFKWEGGISENSEYSRLIEISNIVATEKPDFILAVGGKSVVDGTKFISCAAHLLEGTDAWDSLLIKGQFPDEYTPFGSVMTIPGCGSEWNSEFTISRYSIKGKMTKRNENVYPLFSFIDPLYSMSIPKNQLRDVLFESFVNIIDQCITPLYRPLTDEFFLDTMKELFNISSKILSNDEKISTIEYHERLITASLFSSNFIFALGKETCWAIHTISYQLSTYYPINLASALSIIAPCFLDNQFSKRIPILAKAASKVFNVNDGFEEWKARCFISELKNFISLLKLPLKVSDCEDVKINDNDIEVVTKKVMDSVGNQNFGFRNQITSDDVKSILKKVIF</sequence>
<evidence type="ECO:0008006" key="6">
    <source>
        <dbReference type="Google" id="ProtNLM"/>
    </source>
</evidence>
<evidence type="ECO:0000313" key="5">
    <source>
        <dbReference type="Proteomes" id="UP001470230"/>
    </source>
</evidence>
<reference evidence="4 5" key="1">
    <citation type="submission" date="2024-04" db="EMBL/GenBank/DDBJ databases">
        <title>Tritrichomonas musculus Genome.</title>
        <authorList>
            <person name="Alves-Ferreira E."/>
            <person name="Grigg M."/>
            <person name="Lorenzi H."/>
            <person name="Galac M."/>
        </authorList>
    </citation>
    <scope>NUCLEOTIDE SEQUENCE [LARGE SCALE GENOMIC DNA]</scope>
    <source>
        <strain evidence="4 5">EAF2021</strain>
    </source>
</reference>
<comment type="caution">
    <text evidence="4">The sequence shown here is derived from an EMBL/GenBank/DDBJ whole genome shotgun (WGS) entry which is preliminary data.</text>
</comment>
<organism evidence="4 5">
    <name type="scientific">Tritrichomonas musculus</name>
    <dbReference type="NCBI Taxonomy" id="1915356"/>
    <lineage>
        <taxon>Eukaryota</taxon>
        <taxon>Metamonada</taxon>
        <taxon>Parabasalia</taxon>
        <taxon>Tritrichomonadida</taxon>
        <taxon>Tritrichomonadidae</taxon>
        <taxon>Tritrichomonas</taxon>
    </lineage>
</organism>
<feature type="domain" description="Fe-containing alcohol dehydrogenase-like C-terminal" evidence="3">
    <location>
        <begin position="214"/>
        <end position="398"/>
    </location>
</feature>
<dbReference type="PANTHER" id="PTHR43633:SF1">
    <property type="entry name" value="ALCOHOL DEHYDROGENASE YQHD"/>
    <property type="match status" value="1"/>
</dbReference>
<accession>A0ABR2KSQ6</accession>
<dbReference type="Proteomes" id="UP001470230">
    <property type="component" value="Unassembled WGS sequence"/>
</dbReference>
<proteinExistence type="predicted"/>
<feature type="domain" description="Alcohol dehydrogenase iron-type/glycerol dehydrogenase GldA" evidence="2">
    <location>
        <begin position="20"/>
        <end position="183"/>
    </location>
</feature>
<name>A0ABR2KSQ6_9EUKA</name>
<evidence type="ECO:0000259" key="3">
    <source>
        <dbReference type="Pfam" id="PF25137"/>
    </source>
</evidence>
<dbReference type="InterPro" id="IPR001670">
    <property type="entry name" value="ADH_Fe/GldA"/>
</dbReference>